<dbReference type="Proteomes" id="UP000198379">
    <property type="component" value="Unassembled WGS sequence"/>
</dbReference>
<organism evidence="1 2">
    <name type="scientific">Dokdonia pacifica</name>
    <dbReference type="NCBI Taxonomy" id="1627892"/>
    <lineage>
        <taxon>Bacteria</taxon>
        <taxon>Pseudomonadati</taxon>
        <taxon>Bacteroidota</taxon>
        <taxon>Flavobacteriia</taxon>
        <taxon>Flavobacteriales</taxon>
        <taxon>Flavobacteriaceae</taxon>
        <taxon>Dokdonia</taxon>
    </lineage>
</organism>
<dbReference type="EMBL" id="FZNY01000006">
    <property type="protein sequence ID" value="SNS08488.1"/>
    <property type="molecule type" value="Genomic_DNA"/>
</dbReference>
<gene>
    <name evidence="1" type="ORF">SAMN06265376_106256</name>
</gene>
<sequence length="137" mass="15519">MNELPFINGQKYNWSTIEVCVLDQVLTGITSVNYNDSLGEESHYEIDGFPVFSKSNAYEAKASITLDQDNVNVILKVLSEDEELQNIPAFDIVVSYLNNDNIITQVVRNCEFTTNSLLINQKNEVALDLICSHIEWN</sequence>
<proteinExistence type="predicted"/>
<evidence type="ECO:0000313" key="2">
    <source>
        <dbReference type="Proteomes" id="UP000198379"/>
    </source>
</evidence>
<dbReference type="AlphaFoldDB" id="A0A239BMB5"/>
<name>A0A239BMB5_9FLAO</name>
<dbReference type="RefSeq" id="WP_089372862.1">
    <property type="nucleotide sequence ID" value="NZ_BMEP01000005.1"/>
</dbReference>
<dbReference type="OrthoDB" id="880361at2"/>
<keyword evidence="2" id="KW-1185">Reference proteome</keyword>
<reference evidence="1 2" key="1">
    <citation type="submission" date="2017-06" db="EMBL/GenBank/DDBJ databases">
        <authorList>
            <person name="Kim H.J."/>
            <person name="Triplett B.A."/>
        </authorList>
    </citation>
    <scope>NUCLEOTIDE SEQUENCE [LARGE SCALE GENOMIC DNA]</scope>
    <source>
        <strain evidence="1 2">DSM 25597</strain>
    </source>
</reference>
<evidence type="ECO:0000313" key="1">
    <source>
        <dbReference type="EMBL" id="SNS08488.1"/>
    </source>
</evidence>
<accession>A0A239BMB5</accession>
<protein>
    <submittedName>
        <fullName evidence="1">Uncharacterized protein</fullName>
    </submittedName>
</protein>